<dbReference type="HOGENOM" id="CLU_2528812_0_0_1"/>
<dbReference type="Proteomes" id="UP000053989">
    <property type="component" value="Unassembled WGS sequence"/>
</dbReference>
<dbReference type="EMBL" id="KN822095">
    <property type="protein sequence ID" value="KIM57818.1"/>
    <property type="molecule type" value="Genomic_DNA"/>
</dbReference>
<keyword evidence="4" id="KW-1185">Reference proteome</keyword>
<dbReference type="InParanoid" id="A0A0C2Z751"/>
<gene>
    <name evidence="3" type="ORF">SCLCIDRAFT_1219072</name>
</gene>
<protein>
    <submittedName>
        <fullName evidence="3">Uncharacterized protein</fullName>
    </submittedName>
</protein>
<keyword evidence="2" id="KW-0732">Signal</keyword>
<feature type="region of interest" description="Disordered" evidence="1">
    <location>
        <begin position="45"/>
        <end position="84"/>
    </location>
</feature>
<sequence length="84" mass="8753">MKFALRSASFLAASFVLLFATLVDNASAAPALSGVSVHVERQSGVGVTKVPPGDAENDGPSGLKRRQWPPGYSKGNAHVTTDDK</sequence>
<feature type="signal peptide" evidence="2">
    <location>
        <begin position="1"/>
        <end position="28"/>
    </location>
</feature>
<evidence type="ECO:0000256" key="1">
    <source>
        <dbReference type="SAM" id="MobiDB-lite"/>
    </source>
</evidence>
<evidence type="ECO:0000313" key="3">
    <source>
        <dbReference type="EMBL" id="KIM57818.1"/>
    </source>
</evidence>
<evidence type="ECO:0000313" key="4">
    <source>
        <dbReference type="Proteomes" id="UP000053989"/>
    </source>
</evidence>
<name>A0A0C2Z751_9AGAM</name>
<proteinExistence type="predicted"/>
<feature type="chain" id="PRO_5002160146" evidence="2">
    <location>
        <begin position="29"/>
        <end position="84"/>
    </location>
</feature>
<evidence type="ECO:0000256" key="2">
    <source>
        <dbReference type="SAM" id="SignalP"/>
    </source>
</evidence>
<dbReference type="AlphaFoldDB" id="A0A0C2Z751"/>
<reference evidence="3 4" key="1">
    <citation type="submission" date="2014-04" db="EMBL/GenBank/DDBJ databases">
        <authorList>
            <consortium name="DOE Joint Genome Institute"/>
            <person name="Kuo A."/>
            <person name="Kohler A."/>
            <person name="Nagy L.G."/>
            <person name="Floudas D."/>
            <person name="Copeland A."/>
            <person name="Barry K.W."/>
            <person name="Cichocki N."/>
            <person name="Veneault-Fourrey C."/>
            <person name="LaButti K."/>
            <person name="Lindquist E.A."/>
            <person name="Lipzen A."/>
            <person name="Lundell T."/>
            <person name="Morin E."/>
            <person name="Murat C."/>
            <person name="Sun H."/>
            <person name="Tunlid A."/>
            <person name="Henrissat B."/>
            <person name="Grigoriev I.V."/>
            <person name="Hibbett D.S."/>
            <person name="Martin F."/>
            <person name="Nordberg H.P."/>
            <person name="Cantor M.N."/>
            <person name="Hua S.X."/>
        </authorList>
    </citation>
    <scope>NUCLEOTIDE SEQUENCE [LARGE SCALE GENOMIC DNA]</scope>
    <source>
        <strain evidence="3 4">Foug A</strain>
    </source>
</reference>
<organism evidence="3 4">
    <name type="scientific">Scleroderma citrinum Foug A</name>
    <dbReference type="NCBI Taxonomy" id="1036808"/>
    <lineage>
        <taxon>Eukaryota</taxon>
        <taxon>Fungi</taxon>
        <taxon>Dikarya</taxon>
        <taxon>Basidiomycota</taxon>
        <taxon>Agaricomycotina</taxon>
        <taxon>Agaricomycetes</taxon>
        <taxon>Agaricomycetidae</taxon>
        <taxon>Boletales</taxon>
        <taxon>Sclerodermatineae</taxon>
        <taxon>Sclerodermataceae</taxon>
        <taxon>Scleroderma</taxon>
    </lineage>
</organism>
<accession>A0A0C2Z751</accession>
<reference evidence="4" key="2">
    <citation type="submission" date="2015-01" db="EMBL/GenBank/DDBJ databases">
        <title>Evolutionary Origins and Diversification of the Mycorrhizal Mutualists.</title>
        <authorList>
            <consortium name="DOE Joint Genome Institute"/>
            <consortium name="Mycorrhizal Genomics Consortium"/>
            <person name="Kohler A."/>
            <person name="Kuo A."/>
            <person name="Nagy L.G."/>
            <person name="Floudas D."/>
            <person name="Copeland A."/>
            <person name="Barry K.W."/>
            <person name="Cichocki N."/>
            <person name="Veneault-Fourrey C."/>
            <person name="LaButti K."/>
            <person name="Lindquist E.A."/>
            <person name="Lipzen A."/>
            <person name="Lundell T."/>
            <person name="Morin E."/>
            <person name="Murat C."/>
            <person name="Riley R."/>
            <person name="Ohm R."/>
            <person name="Sun H."/>
            <person name="Tunlid A."/>
            <person name="Henrissat B."/>
            <person name="Grigoriev I.V."/>
            <person name="Hibbett D.S."/>
            <person name="Martin F."/>
        </authorList>
    </citation>
    <scope>NUCLEOTIDE SEQUENCE [LARGE SCALE GENOMIC DNA]</scope>
    <source>
        <strain evidence="4">Foug A</strain>
    </source>
</reference>